<keyword evidence="3" id="KW-1185">Reference proteome</keyword>
<dbReference type="GO" id="GO:0007059">
    <property type="term" value="P:chromosome segregation"/>
    <property type="evidence" value="ECO:0007669"/>
    <property type="project" value="TreeGrafter"/>
</dbReference>
<dbReference type="CDD" id="cd16387">
    <property type="entry name" value="ParB_N_Srx"/>
    <property type="match status" value="1"/>
</dbReference>
<dbReference type="SUPFAM" id="SSF110849">
    <property type="entry name" value="ParB/Sulfiredoxin"/>
    <property type="match status" value="1"/>
</dbReference>
<comment type="caution">
    <text evidence="2">The sequence shown here is derived from an EMBL/GenBank/DDBJ whole genome shotgun (WGS) entry which is preliminary data.</text>
</comment>
<dbReference type="AlphaFoldDB" id="A0A853DG12"/>
<organism evidence="2 3">
    <name type="scientific">Allobranchiibius huperziae</name>
    <dbReference type="NCBI Taxonomy" id="1874116"/>
    <lineage>
        <taxon>Bacteria</taxon>
        <taxon>Bacillati</taxon>
        <taxon>Actinomycetota</taxon>
        <taxon>Actinomycetes</taxon>
        <taxon>Micrococcales</taxon>
        <taxon>Dermacoccaceae</taxon>
        <taxon>Allobranchiibius</taxon>
    </lineage>
</organism>
<dbReference type="InterPro" id="IPR050336">
    <property type="entry name" value="Chromosome_partition/occlusion"/>
</dbReference>
<feature type="compositionally biased region" description="Polar residues" evidence="1">
    <location>
        <begin position="244"/>
        <end position="253"/>
    </location>
</feature>
<evidence type="ECO:0000256" key="1">
    <source>
        <dbReference type="SAM" id="MobiDB-lite"/>
    </source>
</evidence>
<accession>A0A853DG12</accession>
<dbReference type="InterPro" id="IPR036086">
    <property type="entry name" value="ParB/Sulfiredoxin_sf"/>
</dbReference>
<proteinExistence type="predicted"/>
<gene>
    <name evidence="2" type="ORF">HNR15_003494</name>
</gene>
<dbReference type="EMBL" id="JACCFW010000002">
    <property type="protein sequence ID" value="NYJ76476.1"/>
    <property type="molecule type" value="Genomic_DNA"/>
</dbReference>
<protein>
    <submittedName>
        <fullName evidence="2">ParB family chromosome partitioning protein</fullName>
    </submittedName>
</protein>
<dbReference type="PANTHER" id="PTHR33375">
    <property type="entry name" value="CHROMOSOME-PARTITIONING PROTEIN PARB-RELATED"/>
    <property type="match status" value="1"/>
</dbReference>
<dbReference type="PANTHER" id="PTHR33375:SF1">
    <property type="entry name" value="CHROMOSOME-PARTITIONING PROTEIN PARB-RELATED"/>
    <property type="match status" value="1"/>
</dbReference>
<dbReference type="RefSeq" id="WP_179483869.1">
    <property type="nucleotide sequence ID" value="NZ_JACCFW010000002.1"/>
</dbReference>
<name>A0A853DG12_9MICO</name>
<evidence type="ECO:0000313" key="2">
    <source>
        <dbReference type="EMBL" id="NYJ76476.1"/>
    </source>
</evidence>
<feature type="region of interest" description="Disordered" evidence="1">
    <location>
        <begin position="229"/>
        <end position="253"/>
    </location>
</feature>
<sequence length="450" mass="49416">MTNNQNIIAVSTPVVERVNPREVVIGDNIRTDAHPSEPFIESVRANGVLIPVSAYRDSEGTVIVVDGQMRTLAAIAAELADMPALIGGSRDETGRIIEQWVANETRVAMSEGDRFEAVQQMSLLGVPATEISRRMGVTKEHVAQVKKAAKVGVTRESVNEQDAYDLADLAILVQFQDDPEATAFLTQYRTTGAGLARRVEAWQEKQADDALLDQARGEWEAKGATFTRADYGDRRPQPGELTYRNGNPLPSNPEQLVTMPGVEFDLRVDARRVKGEDGTYSTQKYVRVLPVVSDAAKNGYMRRVTTEEGTLLDAEQAKAKRRELREQRTAWAEAENARRTYIGQLAAAKMAPKGHEAILATATTRLHWRHLGEVASKFPGVDGYKLGQEGAGRRTTAARRLAVATVMALMQWESSTGLHTMERPGDTDKAMMRALIGTGYEASAVERAIL</sequence>
<reference evidence="2 3" key="1">
    <citation type="submission" date="2020-07" db="EMBL/GenBank/DDBJ databases">
        <title>Sequencing the genomes of 1000 actinobacteria strains.</title>
        <authorList>
            <person name="Klenk H.-P."/>
        </authorList>
    </citation>
    <scope>NUCLEOTIDE SEQUENCE [LARGE SCALE GENOMIC DNA]</scope>
    <source>
        <strain evidence="2 3">DSM 29531</strain>
    </source>
</reference>
<dbReference type="Proteomes" id="UP000571817">
    <property type="component" value="Unassembled WGS sequence"/>
</dbReference>
<evidence type="ECO:0000313" key="3">
    <source>
        <dbReference type="Proteomes" id="UP000571817"/>
    </source>
</evidence>
<dbReference type="GO" id="GO:0005694">
    <property type="term" value="C:chromosome"/>
    <property type="evidence" value="ECO:0007669"/>
    <property type="project" value="TreeGrafter"/>
</dbReference>
<dbReference type="Gene3D" id="3.90.1530.10">
    <property type="entry name" value="Conserved hypothetical protein from pyrococcus furiosus pfu- 392566-001, ParB domain"/>
    <property type="match status" value="1"/>
</dbReference>